<dbReference type="Proteomes" id="UP001431209">
    <property type="component" value="Unassembled WGS sequence"/>
</dbReference>
<name>A0AAW2ZPT4_9EUKA</name>
<protein>
    <submittedName>
        <fullName evidence="2">Uncharacterized protein</fullName>
    </submittedName>
</protein>
<keyword evidence="1" id="KW-0732">Signal</keyword>
<comment type="caution">
    <text evidence="2">The sequence shown here is derived from an EMBL/GenBank/DDBJ whole genome shotgun (WGS) entry which is preliminary data.</text>
</comment>
<accession>A0AAW2ZPT4</accession>
<organism evidence="2 3">
    <name type="scientific">Acrasis kona</name>
    <dbReference type="NCBI Taxonomy" id="1008807"/>
    <lineage>
        <taxon>Eukaryota</taxon>
        <taxon>Discoba</taxon>
        <taxon>Heterolobosea</taxon>
        <taxon>Tetramitia</taxon>
        <taxon>Eutetramitia</taxon>
        <taxon>Acrasidae</taxon>
        <taxon>Acrasis</taxon>
    </lineage>
</organism>
<keyword evidence="3" id="KW-1185">Reference proteome</keyword>
<feature type="signal peptide" evidence="1">
    <location>
        <begin position="1"/>
        <end position="20"/>
    </location>
</feature>
<dbReference type="AlphaFoldDB" id="A0AAW2ZPT4"/>
<evidence type="ECO:0000313" key="3">
    <source>
        <dbReference type="Proteomes" id="UP001431209"/>
    </source>
</evidence>
<evidence type="ECO:0000313" key="2">
    <source>
        <dbReference type="EMBL" id="KAL0491480.1"/>
    </source>
</evidence>
<proteinExistence type="predicted"/>
<reference evidence="2 3" key="1">
    <citation type="submission" date="2024-03" db="EMBL/GenBank/DDBJ databases">
        <title>The Acrasis kona genome and developmental transcriptomes reveal deep origins of eukaryotic multicellular pathways.</title>
        <authorList>
            <person name="Sheikh S."/>
            <person name="Fu C.-J."/>
            <person name="Brown M.W."/>
            <person name="Baldauf S.L."/>
        </authorList>
    </citation>
    <scope>NUCLEOTIDE SEQUENCE [LARGE SCALE GENOMIC DNA]</scope>
    <source>
        <strain evidence="2 3">ATCC MYA-3509</strain>
    </source>
</reference>
<evidence type="ECO:0000256" key="1">
    <source>
        <dbReference type="SAM" id="SignalP"/>
    </source>
</evidence>
<dbReference type="EMBL" id="JAOPGA020001809">
    <property type="protein sequence ID" value="KAL0491480.1"/>
    <property type="molecule type" value="Genomic_DNA"/>
</dbReference>
<gene>
    <name evidence="2" type="ORF">AKO1_000905</name>
</gene>
<feature type="chain" id="PRO_5044014018" evidence="1">
    <location>
        <begin position="21"/>
        <end position="82"/>
    </location>
</feature>
<sequence length="82" mass="9714">MYIFFSNLFSIILFVVMLNCEDSTERMWLHHLVEIIPHLYIHSLCIIYHMIQKSCGNEWYGGKETTTMTINHFRVNLSTNCA</sequence>